<organism evidence="1 2">
    <name type="scientific">Mariniblastus fucicola</name>
    <dbReference type="NCBI Taxonomy" id="980251"/>
    <lineage>
        <taxon>Bacteria</taxon>
        <taxon>Pseudomonadati</taxon>
        <taxon>Planctomycetota</taxon>
        <taxon>Planctomycetia</taxon>
        <taxon>Pirellulales</taxon>
        <taxon>Pirellulaceae</taxon>
        <taxon>Mariniblastus</taxon>
    </lineage>
</organism>
<evidence type="ECO:0000313" key="2">
    <source>
        <dbReference type="Proteomes" id="UP000322214"/>
    </source>
</evidence>
<accession>A0A5B9PEZ1</accession>
<evidence type="ECO:0000313" key="1">
    <source>
        <dbReference type="EMBL" id="QEG21551.1"/>
    </source>
</evidence>
<gene>
    <name evidence="1" type="ORF">MFFC18_14080</name>
</gene>
<reference evidence="1 2" key="1">
    <citation type="submission" date="2019-08" db="EMBL/GenBank/DDBJ databases">
        <title>Deep-cultivation of Planctomycetes and their phenomic and genomic characterization uncovers novel biology.</title>
        <authorList>
            <person name="Wiegand S."/>
            <person name="Jogler M."/>
            <person name="Boedeker C."/>
            <person name="Pinto D."/>
            <person name="Vollmers J."/>
            <person name="Rivas-Marin E."/>
            <person name="Kohn T."/>
            <person name="Peeters S.H."/>
            <person name="Heuer A."/>
            <person name="Rast P."/>
            <person name="Oberbeckmann S."/>
            <person name="Bunk B."/>
            <person name="Jeske O."/>
            <person name="Meyerdierks A."/>
            <person name="Storesund J.E."/>
            <person name="Kallscheuer N."/>
            <person name="Luecker S."/>
            <person name="Lage O.M."/>
            <person name="Pohl T."/>
            <person name="Merkel B.J."/>
            <person name="Hornburger P."/>
            <person name="Mueller R.-W."/>
            <person name="Bruemmer F."/>
            <person name="Labrenz M."/>
            <person name="Spormann A.M."/>
            <person name="Op den Camp H."/>
            <person name="Overmann J."/>
            <person name="Amann R."/>
            <person name="Jetten M.S.M."/>
            <person name="Mascher T."/>
            <person name="Medema M.H."/>
            <person name="Devos D.P."/>
            <person name="Kaster A.-K."/>
            <person name="Ovreas L."/>
            <person name="Rohde M."/>
            <person name="Galperin M.Y."/>
            <person name="Jogler C."/>
        </authorList>
    </citation>
    <scope>NUCLEOTIDE SEQUENCE [LARGE SCALE GENOMIC DNA]</scope>
    <source>
        <strain evidence="1 2">FC18</strain>
    </source>
</reference>
<dbReference type="EMBL" id="CP042912">
    <property type="protein sequence ID" value="QEG21551.1"/>
    <property type="molecule type" value="Genomic_DNA"/>
</dbReference>
<protein>
    <submittedName>
        <fullName evidence="1">Uncharacterized protein</fullName>
    </submittedName>
</protein>
<dbReference type="RefSeq" id="WP_075083181.1">
    <property type="nucleotide sequence ID" value="NZ_CP042912.1"/>
</dbReference>
<dbReference type="STRING" id="980251.GCA_001642875_00381"/>
<dbReference type="Proteomes" id="UP000322214">
    <property type="component" value="Chromosome"/>
</dbReference>
<dbReference type="AlphaFoldDB" id="A0A5B9PEZ1"/>
<name>A0A5B9PEZ1_9BACT</name>
<keyword evidence="2" id="KW-1185">Reference proteome</keyword>
<dbReference type="OrthoDB" id="229694at2"/>
<dbReference type="SUPFAM" id="SSF53756">
    <property type="entry name" value="UDP-Glycosyltransferase/glycogen phosphorylase"/>
    <property type="match status" value="1"/>
</dbReference>
<sequence length="451" mass="50418">MATSARAGKVVRRTVYFVGTESEVAHHAAPLMDVDSFGTQVIDPAEVVDAANDGDIAIFFSEHFDRFRNAVVELKAKRVATIYLVDGILEWRNAWQNRDDEPACPFTMRPVLCDKVVAIGPSQARVLSGWGNAGKIEVVGIPRLDQRTRQWRESTGYQPAVDNSRFRILVSTAKTPGFTDEQIETTVRSLSDLKQYFEATTSVFGRQIEVEWRLTAGLDQRIDVANRLSNLNGTELHAAIERCDAVVTAPSTSMLEAMLQHKPTALLDYHLCPQYVPAAWNIRSSQSIGVVIEQLANPSAARLQFQNGVLGDALQVCESATDRLVQLIHSMFAETDRQNDTTKSFEFTSSLLPNAVWASELGGAHCKMDFASVFANYNEFTDDCDVPELQAQLAHARREIEHLHRIEDGLRAELAEAHSIFESIHQHPIAGPIVRIRERFIQFMNRNRKAT</sequence>
<dbReference type="KEGG" id="mff:MFFC18_14080"/>
<proteinExistence type="predicted"/>